<comment type="caution">
    <text evidence="2">The sequence shown here is derived from an EMBL/GenBank/DDBJ whole genome shotgun (WGS) entry which is preliminary data.</text>
</comment>
<dbReference type="InterPro" id="IPR012910">
    <property type="entry name" value="Plug_dom"/>
</dbReference>
<reference evidence="2 3" key="1">
    <citation type="submission" date="2018-10" db="EMBL/GenBank/DDBJ databases">
        <title>Ulvibacterium marinum gen. nov., sp. nov., a novel marine bacterium of the family Flavobacteriaceae, isolated from a culture of the green alga Ulva prolifera.</title>
        <authorList>
            <person name="Zhang Z."/>
        </authorList>
    </citation>
    <scope>NUCLEOTIDE SEQUENCE [LARGE SCALE GENOMIC DNA]</scope>
    <source>
        <strain evidence="2 3">CCMM003</strain>
    </source>
</reference>
<protein>
    <recommendedName>
        <fullName evidence="1">TonB-dependent receptor plug domain-containing protein</fullName>
    </recommendedName>
</protein>
<dbReference type="RefSeq" id="WP_120709909.1">
    <property type="nucleotide sequence ID" value="NZ_RBCJ01000001.1"/>
</dbReference>
<dbReference type="EMBL" id="RBCJ01000001">
    <property type="protein sequence ID" value="RKN82718.1"/>
    <property type="molecule type" value="Genomic_DNA"/>
</dbReference>
<gene>
    <name evidence="2" type="ORF">D7Z94_02440</name>
</gene>
<dbReference type="SUPFAM" id="SSF56935">
    <property type="entry name" value="Porins"/>
    <property type="match status" value="1"/>
</dbReference>
<evidence type="ECO:0000313" key="2">
    <source>
        <dbReference type="EMBL" id="RKN82718.1"/>
    </source>
</evidence>
<keyword evidence="3" id="KW-1185">Reference proteome</keyword>
<feature type="domain" description="TonB-dependent receptor plug" evidence="1">
    <location>
        <begin position="653"/>
        <end position="737"/>
    </location>
</feature>
<sequence length="850" mass="95370">MFHNFLPLTKKIRLGFFVTLLFPVLQGSNLYSQQTENPSHQIILEELRNYATTRGPEKMYVQTDKEFYGNGETIWFKAYLVDGITHTQSTKSKIAYVELWSEKDSLIAQRKLYIENLGAAGDIKINDSLQGGTYTLRAYTKYMLNEKEPLFFQKQIPVWDLPKAMDKIELPAAEIYSAPLSQPKTIRLQIRFFPEGGHLVEGLENVMGLKVTDGVGNGIALQGSVLDENGTPVAFFRTFDFGLGNVNFTPEPGKTYYARIDNGEIDASFPLPKPLAKGYLLNLKNKGDHILIKVTSNSEKGLQGLFLLGHLRGEVIYQHHIEKPNAKGSAVFKLSTDKLKDGVAQFTLFARDGEPLCERLVFMDSPDNPELEISTEFMDYGVRESVSTMIALTDKEGMPIPGELSASVVSNDNHLKSKRGTNIKSWLLLDSDLGGTVPDSDYFFRDDSSSRKQLLDVLMLTHGWRRFVWKDIRDTLTTKMLEHAPEKGIVIRGKTTAFYNSNKPLKSQVKFTILDDGAYQEQSPTNPQGEFSFGPFIFRDSIKGIIEAFALEKKRKPEVAIYLDSTTFSVPFKQPLGRKSTFALTGNIQDYLETVRKKKETDFAYDPKITKLEEVTLVGEKRTRAKLITKEADEITLHQRPTQRLFTDSLPGLQGASMMDMLRRVAGVQVFGSYPKQKTVLRPNGSISGPQEPLFIVDSGPVTWEFVRFMMASEVVFLDVLKGGAAAAYGSRGINGVVAIYTKGSLRIPPPIPKRFPGVTGFVVPGLYKAREFYSPDYAVSKKEHEKPDYRTTLHWEPKLPVAKNSSPSFSFYTGDSTGEYIIKVEGMTQDGRPVEGLSRFTVSNEDSKM</sequence>
<name>A0A3B0CDH6_9FLAO</name>
<organism evidence="2 3">
    <name type="scientific">Ulvibacterium marinum</name>
    <dbReference type="NCBI Taxonomy" id="2419782"/>
    <lineage>
        <taxon>Bacteria</taxon>
        <taxon>Pseudomonadati</taxon>
        <taxon>Bacteroidota</taxon>
        <taxon>Flavobacteriia</taxon>
        <taxon>Flavobacteriales</taxon>
        <taxon>Flavobacteriaceae</taxon>
        <taxon>Ulvibacterium</taxon>
    </lineage>
</organism>
<evidence type="ECO:0000313" key="3">
    <source>
        <dbReference type="Proteomes" id="UP000276603"/>
    </source>
</evidence>
<evidence type="ECO:0000259" key="1">
    <source>
        <dbReference type="Pfam" id="PF07715"/>
    </source>
</evidence>
<proteinExistence type="predicted"/>
<dbReference type="InterPro" id="IPR037066">
    <property type="entry name" value="Plug_dom_sf"/>
</dbReference>
<dbReference type="Gene3D" id="2.60.40.1930">
    <property type="match status" value="1"/>
</dbReference>
<accession>A0A3B0CDH6</accession>
<dbReference type="OrthoDB" id="679547at2"/>
<dbReference type="AlphaFoldDB" id="A0A3B0CDH6"/>
<dbReference type="Proteomes" id="UP000276603">
    <property type="component" value="Unassembled WGS sequence"/>
</dbReference>
<dbReference type="Pfam" id="PF07715">
    <property type="entry name" value="Plug"/>
    <property type="match status" value="1"/>
</dbReference>
<dbReference type="Gene3D" id="2.170.130.10">
    <property type="entry name" value="TonB-dependent receptor, plug domain"/>
    <property type="match status" value="1"/>
</dbReference>